<reference evidence="9" key="1">
    <citation type="submission" date="2017-12" db="EMBL/GenBank/DDBJ databases">
        <title>Draft genome sequence of Telmatospirillum siberiense 26-4b1T, an acidotolerant peatland alphaproteobacterium potentially involved in sulfur cycling.</title>
        <authorList>
            <person name="Hausmann B."/>
            <person name="Pjevac P."/>
            <person name="Schreck K."/>
            <person name="Herbold C.W."/>
            <person name="Daims H."/>
            <person name="Wagner M."/>
            <person name="Pester M."/>
            <person name="Loy A."/>
        </authorList>
    </citation>
    <scope>NUCLEOTIDE SEQUENCE [LARGE SCALE GENOMIC DNA]</scope>
    <source>
        <strain evidence="9">26-4b1</strain>
    </source>
</reference>
<keyword evidence="4" id="KW-0805">Transcription regulation</keyword>
<gene>
    <name evidence="8" type="ORF">CWS72_26520</name>
</gene>
<dbReference type="EMBL" id="PIUM01000056">
    <property type="protein sequence ID" value="PKU21488.1"/>
    <property type="molecule type" value="Genomic_DNA"/>
</dbReference>
<evidence type="ECO:0000256" key="2">
    <source>
        <dbReference type="ARBA" id="ARBA00015075"/>
    </source>
</evidence>
<dbReference type="AlphaFoldDB" id="A0A2N3PM52"/>
<keyword evidence="3" id="KW-0678">Repressor</keyword>
<dbReference type="InterPro" id="IPR002712">
    <property type="entry name" value="CcdB"/>
</dbReference>
<protein>
    <recommendedName>
        <fullName evidence="2">Toxin CcdB</fullName>
    </recommendedName>
    <alternativeName>
        <fullName evidence="7">Cytotoxic protein CcdB</fullName>
    </alternativeName>
    <alternativeName>
        <fullName evidence="6">Protein LetD</fullName>
    </alternativeName>
</protein>
<comment type="similarity">
    <text evidence="1">Belongs to the CcdB toxin family.</text>
</comment>
<dbReference type="Pfam" id="PF01845">
    <property type="entry name" value="CcdB"/>
    <property type="match status" value="1"/>
</dbReference>
<dbReference type="OrthoDB" id="9813510at2"/>
<evidence type="ECO:0000256" key="6">
    <source>
        <dbReference type="ARBA" id="ARBA00029628"/>
    </source>
</evidence>
<evidence type="ECO:0000256" key="5">
    <source>
        <dbReference type="ARBA" id="ARBA00023163"/>
    </source>
</evidence>
<dbReference type="SUPFAM" id="SSF50118">
    <property type="entry name" value="Cell growth inhibitor/plasmid maintenance toxic component"/>
    <property type="match status" value="1"/>
</dbReference>
<dbReference type="RefSeq" id="WP_101253678.1">
    <property type="nucleotide sequence ID" value="NZ_PIUM01000056.1"/>
</dbReference>
<evidence type="ECO:0000256" key="1">
    <source>
        <dbReference type="ARBA" id="ARBA00005230"/>
    </source>
</evidence>
<name>A0A2N3PM52_9PROT</name>
<dbReference type="GO" id="GO:0008657">
    <property type="term" value="F:DNA topoisomerase type II (double strand cut, ATP-hydrolyzing) inhibitor activity"/>
    <property type="evidence" value="ECO:0007669"/>
    <property type="project" value="InterPro"/>
</dbReference>
<keyword evidence="5" id="KW-0804">Transcription</keyword>
<dbReference type="Gene3D" id="2.30.30.110">
    <property type="match status" value="1"/>
</dbReference>
<comment type="caution">
    <text evidence="8">The sequence shown here is derived from an EMBL/GenBank/DDBJ whole genome shotgun (WGS) entry which is preliminary data.</text>
</comment>
<evidence type="ECO:0000256" key="3">
    <source>
        <dbReference type="ARBA" id="ARBA00022491"/>
    </source>
</evidence>
<evidence type="ECO:0000313" key="8">
    <source>
        <dbReference type="EMBL" id="PKU21488.1"/>
    </source>
</evidence>
<dbReference type="GO" id="GO:0006276">
    <property type="term" value="P:plasmid maintenance"/>
    <property type="evidence" value="ECO:0007669"/>
    <property type="project" value="InterPro"/>
</dbReference>
<evidence type="ECO:0000313" key="9">
    <source>
        <dbReference type="Proteomes" id="UP000233293"/>
    </source>
</evidence>
<sequence length="105" mass="11408">MQFLDICLNPSNPSPGNTPYLIIVQGDYVQVHSTRVVVPLMKLEAVSPIIKGGLMPEFTVEGHHVVMVTPELAGISISEIGPVVANALDRHHDVRRAIDILTGNF</sequence>
<organism evidence="8 9">
    <name type="scientific">Telmatospirillum siberiense</name>
    <dbReference type="NCBI Taxonomy" id="382514"/>
    <lineage>
        <taxon>Bacteria</taxon>
        <taxon>Pseudomonadati</taxon>
        <taxon>Pseudomonadota</taxon>
        <taxon>Alphaproteobacteria</taxon>
        <taxon>Rhodospirillales</taxon>
        <taxon>Rhodospirillaceae</taxon>
        <taxon>Telmatospirillum</taxon>
    </lineage>
</organism>
<evidence type="ECO:0000256" key="4">
    <source>
        <dbReference type="ARBA" id="ARBA00023015"/>
    </source>
</evidence>
<evidence type="ECO:0000256" key="7">
    <source>
        <dbReference type="ARBA" id="ARBA00033135"/>
    </source>
</evidence>
<dbReference type="InterPro" id="IPR011067">
    <property type="entry name" value="Plasmid_toxin/cell-grow_inhib"/>
</dbReference>
<keyword evidence="9" id="KW-1185">Reference proteome</keyword>
<proteinExistence type="inferred from homology"/>
<dbReference type="Proteomes" id="UP000233293">
    <property type="component" value="Unassembled WGS sequence"/>
</dbReference>
<accession>A0A2N3PM52</accession>